<accession>A0A6A6M018</accession>
<dbReference type="EMBL" id="JAAGAX010000008">
    <property type="protein sequence ID" value="KAF2305703.1"/>
    <property type="molecule type" value="Genomic_DNA"/>
</dbReference>
<evidence type="ECO:0000313" key="1">
    <source>
        <dbReference type="EMBL" id="KAF2305703.1"/>
    </source>
</evidence>
<organism evidence="1 2">
    <name type="scientific">Hevea brasiliensis</name>
    <name type="common">Para rubber tree</name>
    <name type="synonym">Siphonia brasiliensis</name>
    <dbReference type="NCBI Taxonomy" id="3981"/>
    <lineage>
        <taxon>Eukaryota</taxon>
        <taxon>Viridiplantae</taxon>
        <taxon>Streptophyta</taxon>
        <taxon>Embryophyta</taxon>
        <taxon>Tracheophyta</taxon>
        <taxon>Spermatophyta</taxon>
        <taxon>Magnoliopsida</taxon>
        <taxon>eudicotyledons</taxon>
        <taxon>Gunneridae</taxon>
        <taxon>Pentapetalae</taxon>
        <taxon>rosids</taxon>
        <taxon>fabids</taxon>
        <taxon>Malpighiales</taxon>
        <taxon>Euphorbiaceae</taxon>
        <taxon>Crotonoideae</taxon>
        <taxon>Micrandreae</taxon>
        <taxon>Hevea</taxon>
    </lineage>
</organism>
<name>A0A6A6M018_HEVBR</name>
<proteinExistence type="predicted"/>
<keyword evidence="2" id="KW-1185">Reference proteome</keyword>
<reference evidence="1 2" key="1">
    <citation type="journal article" date="2020" name="Mol. Plant">
        <title>The Chromosome-Based Rubber Tree Genome Provides New Insights into Spurge Genome Evolution and Rubber Biosynthesis.</title>
        <authorList>
            <person name="Liu J."/>
            <person name="Shi C."/>
            <person name="Shi C.C."/>
            <person name="Li W."/>
            <person name="Zhang Q.J."/>
            <person name="Zhang Y."/>
            <person name="Li K."/>
            <person name="Lu H.F."/>
            <person name="Shi C."/>
            <person name="Zhu S.T."/>
            <person name="Xiao Z.Y."/>
            <person name="Nan H."/>
            <person name="Yue Y."/>
            <person name="Zhu X.G."/>
            <person name="Wu Y."/>
            <person name="Hong X.N."/>
            <person name="Fan G.Y."/>
            <person name="Tong Y."/>
            <person name="Zhang D."/>
            <person name="Mao C.L."/>
            <person name="Liu Y.L."/>
            <person name="Hao S.J."/>
            <person name="Liu W.Q."/>
            <person name="Lv M.Q."/>
            <person name="Zhang H.B."/>
            <person name="Liu Y."/>
            <person name="Hu-Tang G.R."/>
            <person name="Wang J.P."/>
            <person name="Wang J.H."/>
            <person name="Sun Y.H."/>
            <person name="Ni S.B."/>
            <person name="Chen W.B."/>
            <person name="Zhang X.C."/>
            <person name="Jiao Y.N."/>
            <person name="Eichler E.E."/>
            <person name="Li G.H."/>
            <person name="Liu X."/>
            <person name="Gao L.Z."/>
        </authorList>
    </citation>
    <scope>NUCLEOTIDE SEQUENCE [LARGE SCALE GENOMIC DNA]</scope>
    <source>
        <strain evidence="2">cv. GT1</strain>
        <tissue evidence="1">Leaf</tissue>
    </source>
</reference>
<gene>
    <name evidence="1" type="ORF">GH714_007664</name>
</gene>
<dbReference type="AlphaFoldDB" id="A0A6A6M018"/>
<comment type="caution">
    <text evidence="1">The sequence shown here is derived from an EMBL/GenBank/DDBJ whole genome shotgun (WGS) entry which is preliminary data.</text>
</comment>
<sequence length="125" mass="13825">MLCLSVPLLHRCGTPLPCLLCNLCLPHVAILGYSSRSEESSEDIISKAEGFLQEFKRFHSSPDCIPAMRTTAHWIAPPEGLFREVKGVSHALARFSCSIDSVELIFMEEVPPSLFHLVAMDMLPG</sequence>
<dbReference type="Proteomes" id="UP000467840">
    <property type="component" value="Chromosome 9"/>
</dbReference>
<evidence type="ECO:0000313" key="2">
    <source>
        <dbReference type="Proteomes" id="UP000467840"/>
    </source>
</evidence>
<protein>
    <submittedName>
        <fullName evidence="1">Uncharacterized protein</fullName>
    </submittedName>
</protein>